<keyword evidence="5" id="KW-0204">Cytolysis</keyword>
<evidence type="ECO:0000256" key="4">
    <source>
        <dbReference type="ARBA" id="ARBA00022525"/>
    </source>
</evidence>
<sequence>MLLQHHHAVHEISYIAKDITDHRAFGYVCGKEGNHRFVAIKTAQAAEPVILDLRDLFQLIYELKQREEMEKKAQKDKQCEQAVYQTILEEDVEDPVYQVPTSQKKEGVYDVPKSQPAVTQLELFGDMSTPPDVTSPPTPATPGDAFIPSSSQSLPASTDMFGSVPFSTAAVPSGYVAMGAVLPSFWGQQPLVQQQLAMGAQPPVAQVMQGGQPIAWGQPGIFPPTQQPWPSVAGQFQPTAFMPTQTVLPLQAAMFQGTIAPIATVPPTSDSNRSSPQTDRPRQKMGKEMFKDFQMAQPPPVPSRKPDQPSLSCTSEAFSSYFNKVGMAQEADDCDDFDISQLNLTPVTSTTPSTNSPPTPAPRQSSPSKSSASHTSDPAADDLFEEGFESPSKSEEQEAPDGSQASSNSDPFGEPTGDTISPQNAHLPSILYPDLSSGEKESLNLSGTNESVANSRRVRSVSNLPQPRDCILSAWSSWSKCDPCQKKRTKSKYEFTMTEYDSYSNYESNVLKAKASQTSFSFGIKIPGVFELGYNSNDNRFKKFFQRMKRFSSTSSKFIHARSELAVAVYKLKPRALMLHYEFLQRLHQLPSEYSYGEYRELYRDYGTHYITEATVGGIYEYTLVMNSNELRKAGYSLTDVQKCAQHGFNIGANINSVYLKLGITEAGCKSLLKEIGDSTSKKQYVEDFIVLVRGGASEHVTALAYKDLPTAALMQEWGDAVQYNPEIIKLKMLLLMETGIAGPAGLRVQEVNEQGDDSATTLHRKMVVHHAQGRTLRRLLARGNH</sequence>
<evidence type="ECO:0000256" key="6">
    <source>
        <dbReference type="ARBA" id="ARBA00023136"/>
    </source>
</evidence>
<comment type="subcellular location">
    <subcellularLocation>
        <location evidence="1">Membrane</location>
    </subcellularLocation>
    <subcellularLocation>
        <location evidence="2">Secreted</location>
    </subcellularLocation>
</comment>
<dbReference type="PANTHER" id="PTHR47695:SF4">
    <property type="entry name" value="DISABLED HOMOLOG 1"/>
    <property type="match status" value="1"/>
</dbReference>
<dbReference type="PRINTS" id="PR00764">
    <property type="entry name" value="COMPLEMENTC9"/>
</dbReference>
<dbReference type="InterPro" id="IPR001862">
    <property type="entry name" value="MAC_perforin"/>
</dbReference>
<proteinExistence type="inferred from homology"/>
<dbReference type="InterPro" id="IPR020863">
    <property type="entry name" value="MACPF_CS"/>
</dbReference>
<evidence type="ECO:0000256" key="7">
    <source>
        <dbReference type="ARBA" id="ARBA00023157"/>
    </source>
</evidence>
<dbReference type="GO" id="GO:0031640">
    <property type="term" value="P:killing of cells of another organism"/>
    <property type="evidence" value="ECO:0007669"/>
    <property type="project" value="UniProtKB-KW"/>
</dbReference>
<dbReference type="PROSITE" id="PS01179">
    <property type="entry name" value="PID"/>
    <property type="match status" value="1"/>
</dbReference>
<dbReference type="PROSITE" id="PS00279">
    <property type="entry name" value="MACPF_1"/>
    <property type="match status" value="1"/>
</dbReference>
<feature type="compositionally biased region" description="Low complexity" evidence="8">
    <location>
        <begin position="362"/>
        <end position="378"/>
    </location>
</feature>
<reference evidence="11 12" key="1">
    <citation type="submission" date="2024-06" db="EMBL/GenBank/DDBJ databases">
        <title>The draft genome of Grus japonensis, version 3.</title>
        <authorList>
            <person name="Nabeshima K."/>
            <person name="Suzuki S."/>
            <person name="Onuma M."/>
        </authorList>
    </citation>
    <scope>NUCLEOTIDE SEQUENCE [LARGE SCALE GENOMIC DNA]</scope>
    <source>
        <strain evidence="11 12">451A</strain>
    </source>
</reference>
<keyword evidence="4" id="KW-0964">Secreted</keyword>
<organism evidence="11 12">
    <name type="scientific">Grus japonensis</name>
    <name type="common">Japanese crane</name>
    <name type="synonym">Red-crowned crane</name>
    <dbReference type="NCBI Taxonomy" id="30415"/>
    <lineage>
        <taxon>Eukaryota</taxon>
        <taxon>Metazoa</taxon>
        <taxon>Chordata</taxon>
        <taxon>Craniata</taxon>
        <taxon>Vertebrata</taxon>
        <taxon>Euteleostomi</taxon>
        <taxon>Archelosauria</taxon>
        <taxon>Archosauria</taxon>
        <taxon>Dinosauria</taxon>
        <taxon>Saurischia</taxon>
        <taxon>Theropoda</taxon>
        <taxon>Coelurosauria</taxon>
        <taxon>Aves</taxon>
        <taxon>Neognathae</taxon>
        <taxon>Neoaves</taxon>
        <taxon>Gruiformes</taxon>
        <taxon>Gruidae</taxon>
        <taxon>Grus</taxon>
    </lineage>
</organism>
<dbReference type="Pfam" id="PF01823">
    <property type="entry name" value="MACPF"/>
    <property type="match status" value="1"/>
</dbReference>
<keyword evidence="6" id="KW-0472">Membrane</keyword>
<dbReference type="PROSITE" id="PS51412">
    <property type="entry name" value="MACPF_2"/>
    <property type="match status" value="1"/>
</dbReference>
<dbReference type="SMART" id="SM00457">
    <property type="entry name" value="MACPF"/>
    <property type="match status" value="1"/>
</dbReference>
<gene>
    <name evidence="11" type="ORF">GRJ2_001786700</name>
</gene>
<feature type="compositionally biased region" description="Low complexity" evidence="8">
    <location>
        <begin position="345"/>
        <end position="354"/>
    </location>
</feature>
<dbReference type="AlphaFoldDB" id="A0ABC9X6D8"/>
<dbReference type="InterPro" id="IPR011993">
    <property type="entry name" value="PH-like_dom_sf"/>
</dbReference>
<comment type="caution">
    <text evidence="11">The sequence shown here is derived from an EMBL/GenBank/DDBJ whole genome shotgun (WGS) entry which is preliminary data.</text>
</comment>
<evidence type="ECO:0000256" key="5">
    <source>
        <dbReference type="ARBA" id="ARBA00022852"/>
    </source>
</evidence>
<evidence type="ECO:0000313" key="11">
    <source>
        <dbReference type="EMBL" id="GAB0193214.1"/>
    </source>
</evidence>
<dbReference type="Proteomes" id="UP001623348">
    <property type="component" value="Unassembled WGS sequence"/>
</dbReference>
<dbReference type="GO" id="GO:0005576">
    <property type="term" value="C:extracellular region"/>
    <property type="evidence" value="ECO:0007669"/>
    <property type="project" value="UniProtKB-SubCell"/>
</dbReference>
<dbReference type="GO" id="GO:0016020">
    <property type="term" value="C:membrane"/>
    <property type="evidence" value="ECO:0007669"/>
    <property type="project" value="UniProtKB-SubCell"/>
</dbReference>
<feature type="region of interest" description="Disordered" evidence="8">
    <location>
        <begin position="344"/>
        <end position="460"/>
    </location>
</feature>
<feature type="compositionally biased region" description="Polar residues" evidence="8">
    <location>
        <begin position="266"/>
        <end position="278"/>
    </location>
</feature>
<evidence type="ECO:0000259" key="10">
    <source>
        <dbReference type="PROSITE" id="PS51412"/>
    </source>
</evidence>
<dbReference type="InterPro" id="IPR006020">
    <property type="entry name" value="PTB/PI_dom"/>
</dbReference>
<dbReference type="Gene3D" id="2.30.29.30">
    <property type="entry name" value="Pleckstrin-homology domain (PH domain)/Phosphotyrosine-binding domain (PTB)"/>
    <property type="match status" value="1"/>
</dbReference>
<feature type="compositionally biased region" description="Low complexity" evidence="8">
    <location>
        <begin position="449"/>
        <end position="460"/>
    </location>
</feature>
<comment type="similarity">
    <text evidence="3">Belongs to the complement C6/C7/C8/C9 family.</text>
</comment>
<feature type="compositionally biased region" description="Acidic residues" evidence="8">
    <location>
        <begin position="379"/>
        <end position="388"/>
    </location>
</feature>
<accession>A0ABC9X6D8</accession>
<keyword evidence="7" id="KW-1015">Disulfide bond</keyword>
<dbReference type="SUPFAM" id="SSF50729">
    <property type="entry name" value="PH domain-like"/>
    <property type="match status" value="1"/>
</dbReference>
<dbReference type="EMBL" id="BAAFJT010000008">
    <property type="protein sequence ID" value="GAB0193214.1"/>
    <property type="molecule type" value="Genomic_DNA"/>
</dbReference>
<protein>
    <submittedName>
        <fullName evidence="11">Disabled 1</fullName>
    </submittedName>
</protein>
<feature type="region of interest" description="Disordered" evidence="8">
    <location>
        <begin position="262"/>
        <end position="283"/>
    </location>
</feature>
<feature type="domain" description="MACPF" evidence="10">
    <location>
        <begin position="429"/>
        <end position="770"/>
    </location>
</feature>
<evidence type="ECO:0000256" key="1">
    <source>
        <dbReference type="ARBA" id="ARBA00004370"/>
    </source>
</evidence>
<feature type="domain" description="PID" evidence="9">
    <location>
        <begin position="5"/>
        <end position="68"/>
    </location>
</feature>
<dbReference type="PANTHER" id="PTHR47695">
    <property type="entry name" value="PID DOMAIN-CONTAINING PROTEIN"/>
    <property type="match status" value="1"/>
</dbReference>
<keyword evidence="12" id="KW-1185">Reference proteome</keyword>
<evidence type="ECO:0000256" key="2">
    <source>
        <dbReference type="ARBA" id="ARBA00004613"/>
    </source>
</evidence>
<evidence type="ECO:0000256" key="8">
    <source>
        <dbReference type="SAM" id="MobiDB-lite"/>
    </source>
</evidence>
<name>A0ABC9X6D8_GRUJA</name>
<evidence type="ECO:0000259" key="9">
    <source>
        <dbReference type="PROSITE" id="PS01179"/>
    </source>
</evidence>
<evidence type="ECO:0000313" key="12">
    <source>
        <dbReference type="Proteomes" id="UP001623348"/>
    </source>
</evidence>
<evidence type="ECO:0000256" key="3">
    <source>
        <dbReference type="ARBA" id="ARBA00009214"/>
    </source>
</evidence>
<dbReference type="InterPro" id="IPR020864">
    <property type="entry name" value="MACPF"/>
</dbReference>